<proteinExistence type="predicted"/>
<dbReference type="AlphaFoldDB" id="A0AAN8KRY6"/>
<gene>
    <name evidence="1" type="ORF">J4Q44_G00381210</name>
</gene>
<keyword evidence="2" id="KW-1185">Reference proteome</keyword>
<accession>A0AAN8KRY6</accession>
<evidence type="ECO:0000313" key="2">
    <source>
        <dbReference type="Proteomes" id="UP001356427"/>
    </source>
</evidence>
<comment type="caution">
    <text evidence="1">The sequence shown here is derived from an EMBL/GenBank/DDBJ whole genome shotgun (WGS) entry which is preliminary data.</text>
</comment>
<dbReference type="Proteomes" id="UP001356427">
    <property type="component" value="Unassembled WGS sequence"/>
</dbReference>
<reference evidence="1 2" key="1">
    <citation type="submission" date="2021-04" db="EMBL/GenBank/DDBJ databases">
        <authorList>
            <person name="De Guttry C."/>
            <person name="Zahm M."/>
            <person name="Klopp C."/>
            <person name="Cabau C."/>
            <person name="Louis A."/>
            <person name="Berthelot C."/>
            <person name="Parey E."/>
            <person name="Roest Crollius H."/>
            <person name="Montfort J."/>
            <person name="Robinson-Rechavi M."/>
            <person name="Bucao C."/>
            <person name="Bouchez O."/>
            <person name="Gislard M."/>
            <person name="Lluch J."/>
            <person name="Milhes M."/>
            <person name="Lampietro C."/>
            <person name="Lopez Roques C."/>
            <person name="Donnadieu C."/>
            <person name="Braasch I."/>
            <person name="Desvignes T."/>
            <person name="Postlethwait J."/>
            <person name="Bobe J."/>
            <person name="Wedekind C."/>
            <person name="Guiguen Y."/>
        </authorList>
    </citation>
    <scope>NUCLEOTIDE SEQUENCE [LARGE SCALE GENOMIC DNA]</scope>
    <source>
        <strain evidence="1">Cs_M1</strain>
        <tissue evidence="1">Blood</tissue>
    </source>
</reference>
<protein>
    <submittedName>
        <fullName evidence="1">Uncharacterized protein</fullName>
    </submittedName>
</protein>
<organism evidence="1 2">
    <name type="scientific">Coregonus suidteri</name>
    <dbReference type="NCBI Taxonomy" id="861788"/>
    <lineage>
        <taxon>Eukaryota</taxon>
        <taxon>Metazoa</taxon>
        <taxon>Chordata</taxon>
        <taxon>Craniata</taxon>
        <taxon>Vertebrata</taxon>
        <taxon>Euteleostomi</taxon>
        <taxon>Actinopterygii</taxon>
        <taxon>Neopterygii</taxon>
        <taxon>Teleostei</taxon>
        <taxon>Protacanthopterygii</taxon>
        <taxon>Salmoniformes</taxon>
        <taxon>Salmonidae</taxon>
        <taxon>Coregoninae</taxon>
        <taxon>Coregonus</taxon>
    </lineage>
</organism>
<name>A0AAN8KRY6_9TELE</name>
<dbReference type="EMBL" id="JAGTTL010000040">
    <property type="protein sequence ID" value="KAK6291355.1"/>
    <property type="molecule type" value="Genomic_DNA"/>
</dbReference>
<sequence>MNPKPWIEGLSECGVECVHVGQCVRGDSVEGQSAGWPVQIHSYSVGAGGGDVYGSGLIIVPGRVTVVRAEQTPGLVIVSNQTVITPSSPADSFICHSYNSPFPTPLYLPVTAPSQTLSTQHLFPVIKSLWVIRIRLLLSPHICHLSVLLRQREASVYCV</sequence>
<evidence type="ECO:0000313" key="1">
    <source>
        <dbReference type="EMBL" id="KAK6291355.1"/>
    </source>
</evidence>